<dbReference type="Proteomes" id="UP000199343">
    <property type="component" value="Unassembled WGS sequence"/>
</dbReference>
<name>A0A1C6W4F2_9ACTN</name>
<dbReference type="OrthoDB" id="3665167at2"/>
<evidence type="ECO:0000313" key="2">
    <source>
        <dbReference type="Proteomes" id="UP000199343"/>
    </source>
</evidence>
<organism evidence="1 2">
    <name type="scientific">Micromonospora peucetia</name>
    <dbReference type="NCBI Taxonomy" id="47871"/>
    <lineage>
        <taxon>Bacteria</taxon>
        <taxon>Bacillati</taxon>
        <taxon>Actinomycetota</taxon>
        <taxon>Actinomycetes</taxon>
        <taxon>Micromonosporales</taxon>
        <taxon>Micromonosporaceae</taxon>
        <taxon>Micromonospora</taxon>
    </lineage>
</organism>
<evidence type="ECO:0000313" key="1">
    <source>
        <dbReference type="EMBL" id="SCL73445.1"/>
    </source>
</evidence>
<reference evidence="1 2" key="1">
    <citation type="submission" date="2016-06" db="EMBL/GenBank/DDBJ databases">
        <authorList>
            <person name="Kjaerup R.B."/>
            <person name="Dalgaard T.S."/>
            <person name="Juul-Madsen H.R."/>
        </authorList>
    </citation>
    <scope>NUCLEOTIDE SEQUENCE [LARGE SCALE GENOMIC DNA]</scope>
    <source>
        <strain evidence="1 2">DSM 43363</strain>
    </source>
</reference>
<sequence>MYFVERSRVDSPFSKLVFHVPETTVLGWFQRAWHHEDLEALLNAEIGGGAYGFDSIFEAIEEHRLPCPQTLDELRELLDEHLWVESDDPIRLDERGLRVRTNDDAVDLAYYFLEDEAITAHPDRLAYLVSDTWPLPSGTAAPGATFSPDVALRVVGPPGPDPDSVYAVRITWQHTDHDGTNLDQREAIVFPGVNLPGLADHLRGIADPVSRERFDADLLRSLVGPGDDNIGPAMDRYLCLEPHDLSTFGRWTAPSHEQILQWKLPEPPPEARVAVDEHLAQAARYIDDFFGHEQLFLFDTRWAAAHPDLALSLLRYATHWDPFAP</sequence>
<proteinExistence type="predicted"/>
<protein>
    <submittedName>
        <fullName evidence="1">Uncharacterized protein</fullName>
    </submittedName>
</protein>
<gene>
    <name evidence="1" type="ORF">GA0070608_5729</name>
</gene>
<dbReference type="EMBL" id="FMIC01000002">
    <property type="protein sequence ID" value="SCL73445.1"/>
    <property type="molecule type" value="Genomic_DNA"/>
</dbReference>
<accession>A0A1C6W4F2</accession>
<dbReference type="AlphaFoldDB" id="A0A1C6W4F2"/>